<proteinExistence type="predicted"/>
<evidence type="ECO:0000256" key="1">
    <source>
        <dbReference type="SAM" id="MobiDB-lite"/>
    </source>
</evidence>
<dbReference type="GO" id="GO:0016301">
    <property type="term" value="F:kinase activity"/>
    <property type="evidence" value="ECO:0007669"/>
    <property type="project" value="UniProtKB-KW"/>
</dbReference>
<keyword evidence="2" id="KW-0418">Kinase</keyword>
<geneLocation type="plasmid" evidence="2 3">
    <name>pTB3</name>
</geneLocation>
<feature type="region of interest" description="Disordered" evidence="1">
    <location>
        <begin position="1"/>
        <end position="95"/>
    </location>
</feature>
<reference evidence="2 3" key="1">
    <citation type="journal article" date="2007" name="J. Bacteriol.">
        <title>The complete genome sequence of Roseobacter denitrificans reveals a mixotrophic rather than photosynthetic metabolism.</title>
        <authorList>
            <person name="Swingley W.D."/>
            <person name="Sadekar S."/>
            <person name="Mastrian S.D."/>
            <person name="Matthies H.J."/>
            <person name="Hao J."/>
            <person name="Ramos H."/>
            <person name="Acharya C.R."/>
            <person name="Conrad A.L."/>
            <person name="Taylor H.L."/>
            <person name="Dejesa L.C."/>
            <person name="Shah M.K."/>
            <person name="O'huallachain M.E."/>
            <person name="Lince M.T."/>
            <person name="Blankenship R.E."/>
            <person name="Beatty J.T."/>
            <person name="Touchman J.W."/>
        </authorList>
    </citation>
    <scope>NUCLEOTIDE SEQUENCE [LARGE SCALE GENOMIC DNA]</scope>
    <source>
        <strain evidence="3">ATCC 33942 / OCh 114</strain>
        <plasmid evidence="2 3">pTB3</plasmid>
    </source>
</reference>
<keyword evidence="2" id="KW-0614">Plasmid</keyword>
<keyword evidence="2" id="KW-0808">Transferase</keyword>
<dbReference type="KEGG" id="rde:RD1_C0005"/>
<protein>
    <submittedName>
        <fullName evidence="2">Myosin I heavy chain kinase</fullName>
    </submittedName>
</protein>
<accession>Q07GC9</accession>
<dbReference type="Proteomes" id="UP000007029">
    <property type="component" value="Plasmid pTB3"/>
</dbReference>
<keyword evidence="3" id="KW-1185">Reference proteome</keyword>
<evidence type="ECO:0000313" key="2">
    <source>
        <dbReference type="EMBL" id="ABI93470.1"/>
    </source>
</evidence>
<sequence length="95" mass="9888">MPEHGPPGQPSFSRRPAPQNAGAGGGKTARLKGRDAPLRRGLASDLPPNPQPHGGRDMGTDHWRFAGGKPGIAKGRQHLGAIPPARETPAADRPP</sequence>
<dbReference type="HOGENOM" id="CLU_2371004_0_0_5"/>
<dbReference type="AlphaFoldDB" id="Q07GC9"/>
<name>Q07GC9_ROSDO</name>
<organism evidence="2 3">
    <name type="scientific">Roseobacter denitrificans (strain ATCC 33942 / OCh 114)</name>
    <name type="common">Erythrobacter sp. (strain OCh 114)</name>
    <name type="synonym">Roseobacter denitrificans</name>
    <dbReference type="NCBI Taxonomy" id="375451"/>
    <lineage>
        <taxon>Bacteria</taxon>
        <taxon>Pseudomonadati</taxon>
        <taxon>Pseudomonadota</taxon>
        <taxon>Alphaproteobacteria</taxon>
        <taxon>Rhodobacterales</taxon>
        <taxon>Roseobacteraceae</taxon>
        <taxon>Roseobacter</taxon>
    </lineage>
</organism>
<dbReference type="EMBL" id="CP000466">
    <property type="protein sequence ID" value="ABI93470.1"/>
    <property type="molecule type" value="Genomic_DNA"/>
</dbReference>
<feature type="compositionally biased region" description="Basic and acidic residues" evidence="1">
    <location>
        <begin position="54"/>
        <end position="64"/>
    </location>
</feature>
<gene>
    <name evidence="2" type="ordered locus">RD1_C0005</name>
</gene>
<evidence type="ECO:0000313" key="3">
    <source>
        <dbReference type="Proteomes" id="UP000007029"/>
    </source>
</evidence>